<sequence>MVLSQTSCPAFYCQLNEPTSGPASPFRIKACNEGRRFSMFFSGLWLIMAGRFNIVALLNSFSVQILFRNILVSVWFPFARRTDTRKTNNDHLTGGSRDPRGAAPHARGSLVSVTSVLR</sequence>
<reference evidence="3 4" key="1">
    <citation type="submission" date="2021-07" db="EMBL/GenBank/DDBJ databases">
        <authorList>
            <person name="Palmer J.M."/>
        </authorList>
    </citation>
    <scope>NUCLEOTIDE SEQUENCE [LARGE SCALE GENOMIC DNA]</scope>
    <source>
        <strain evidence="3 4">AT_MEX2019</strain>
        <tissue evidence="3">Muscle</tissue>
    </source>
</reference>
<proteinExistence type="predicted"/>
<organism evidence="3 4">
    <name type="scientific">Ataeniobius toweri</name>
    <dbReference type="NCBI Taxonomy" id="208326"/>
    <lineage>
        <taxon>Eukaryota</taxon>
        <taxon>Metazoa</taxon>
        <taxon>Chordata</taxon>
        <taxon>Craniata</taxon>
        <taxon>Vertebrata</taxon>
        <taxon>Euteleostomi</taxon>
        <taxon>Actinopterygii</taxon>
        <taxon>Neopterygii</taxon>
        <taxon>Teleostei</taxon>
        <taxon>Neoteleostei</taxon>
        <taxon>Acanthomorphata</taxon>
        <taxon>Ovalentaria</taxon>
        <taxon>Atherinomorphae</taxon>
        <taxon>Cyprinodontiformes</taxon>
        <taxon>Goodeidae</taxon>
        <taxon>Ataeniobius</taxon>
    </lineage>
</organism>
<evidence type="ECO:0000256" key="1">
    <source>
        <dbReference type="SAM" id="MobiDB-lite"/>
    </source>
</evidence>
<protein>
    <submittedName>
        <fullName evidence="3">Uncharacterized protein</fullName>
    </submittedName>
</protein>
<keyword evidence="2" id="KW-0472">Membrane</keyword>
<evidence type="ECO:0000256" key="2">
    <source>
        <dbReference type="SAM" id="Phobius"/>
    </source>
</evidence>
<feature type="region of interest" description="Disordered" evidence="1">
    <location>
        <begin position="85"/>
        <end position="118"/>
    </location>
</feature>
<keyword evidence="4" id="KW-1185">Reference proteome</keyword>
<evidence type="ECO:0000313" key="4">
    <source>
        <dbReference type="Proteomes" id="UP001345963"/>
    </source>
</evidence>
<keyword evidence="2" id="KW-0812">Transmembrane</keyword>
<name>A0ABU7AZV4_9TELE</name>
<accession>A0ABU7AZV4</accession>
<dbReference type="Proteomes" id="UP001345963">
    <property type="component" value="Unassembled WGS sequence"/>
</dbReference>
<gene>
    <name evidence="3" type="ORF">ATANTOWER_011444</name>
</gene>
<comment type="caution">
    <text evidence="3">The sequence shown here is derived from an EMBL/GenBank/DDBJ whole genome shotgun (WGS) entry which is preliminary data.</text>
</comment>
<dbReference type="EMBL" id="JAHUTI010031986">
    <property type="protein sequence ID" value="MED6242895.1"/>
    <property type="molecule type" value="Genomic_DNA"/>
</dbReference>
<evidence type="ECO:0000313" key="3">
    <source>
        <dbReference type="EMBL" id="MED6242895.1"/>
    </source>
</evidence>
<keyword evidence="2" id="KW-1133">Transmembrane helix</keyword>
<feature type="transmembrane region" description="Helical" evidence="2">
    <location>
        <begin position="61"/>
        <end position="79"/>
    </location>
</feature>
<feature type="transmembrane region" description="Helical" evidence="2">
    <location>
        <begin position="37"/>
        <end position="55"/>
    </location>
</feature>